<dbReference type="Proteomes" id="UP000636956">
    <property type="component" value="Unassembled WGS sequence"/>
</dbReference>
<keyword evidence="3" id="KW-1185">Reference proteome</keyword>
<feature type="transmembrane region" description="Helical" evidence="1">
    <location>
        <begin position="72"/>
        <end position="90"/>
    </location>
</feature>
<protein>
    <recommendedName>
        <fullName evidence="4">Modulator of FtsH protease</fullName>
    </recommendedName>
</protein>
<accession>A0A917PSW4</accession>
<evidence type="ECO:0008006" key="4">
    <source>
        <dbReference type="Google" id="ProtNLM"/>
    </source>
</evidence>
<feature type="transmembrane region" description="Helical" evidence="1">
    <location>
        <begin position="137"/>
        <end position="159"/>
    </location>
</feature>
<reference evidence="2" key="2">
    <citation type="submission" date="2020-09" db="EMBL/GenBank/DDBJ databases">
        <authorList>
            <person name="Sun Q."/>
            <person name="Zhou Y."/>
        </authorList>
    </citation>
    <scope>NUCLEOTIDE SEQUENCE</scope>
    <source>
        <strain evidence="2">CGMCC 1.8984</strain>
    </source>
</reference>
<dbReference type="AlphaFoldDB" id="A0A917PSW4"/>
<gene>
    <name evidence="2" type="ORF">GCM10011372_31070</name>
</gene>
<dbReference type="RefSeq" id="WP_188744318.1">
    <property type="nucleotide sequence ID" value="NZ_BAABFW010000027.1"/>
</dbReference>
<evidence type="ECO:0000256" key="1">
    <source>
        <dbReference type="SAM" id="Phobius"/>
    </source>
</evidence>
<dbReference type="EMBL" id="BMMD01000021">
    <property type="protein sequence ID" value="GGJ90307.1"/>
    <property type="molecule type" value="Genomic_DNA"/>
</dbReference>
<organism evidence="2 3">
    <name type="scientific">Agromyces bauzanensis</name>
    <dbReference type="NCBI Taxonomy" id="1308924"/>
    <lineage>
        <taxon>Bacteria</taxon>
        <taxon>Bacillati</taxon>
        <taxon>Actinomycetota</taxon>
        <taxon>Actinomycetes</taxon>
        <taxon>Micrococcales</taxon>
        <taxon>Microbacteriaceae</taxon>
        <taxon>Agromyces</taxon>
    </lineage>
</organism>
<keyword evidence="1" id="KW-0812">Transmembrane</keyword>
<evidence type="ECO:0000313" key="3">
    <source>
        <dbReference type="Proteomes" id="UP000636956"/>
    </source>
</evidence>
<keyword evidence="1" id="KW-0472">Membrane</keyword>
<feature type="transmembrane region" description="Helical" evidence="1">
    <location>
        <begin position="111"/>
        <end position="131"/>
    </location>
</feature>
<comment type="caution">
    <text evidence="2">The sequence shown here is derived from an EMBL/GenBank/DDBJ whole genome shotgun (WGS) entry which is preliminary data.</text>
</comment>
<feature type="transmembrane region" description="Helical" evidence="1">
    <location>
        <begin position="47"/>
        <end position="66"/>
    </location>
</feature>
<keyword evidence="1" id="KW-1133">Transmembrane helix</keyword>
<reference evidence="2" key="1">
    <citation type="journal article" date="2014" name="Int. J. Syst. Evol. Microbiol.">
        <title>Complete genome sequence of Corynebacterium casei LMG S-19264T (=DSM 44701T), isolated from a smear-ripened cheese.</title>
        <authorList>
            <consortium name="US DOE Joint Genome Institute (JGI-PGF)"/>
            <person name="Walter F."/>
            <person name="Albersmeier A."/>
            <person name="Kalinowski J."/>
            <person name="Ruckert C."/>
        </authorList>
    </citation>
    <scope>NUCLEOTIDE SEQUENCE</scope>
    <source>
        <strain evidence="2">CGMCC 1.8984</strain>
    </source>
</reference>
<name>A0A917PSW4_9MICO</name>
<evidence type="ECO:0000313" key="2">
    <source>
        <dbReference type="EMBL" id="GGJ90307.1"/>
    </source>
</evidence>
<feature type="transmembrane region" description="Helical" evidence="1">
    <location>
        <begin position="12"/>
        <end position="35"/>
    </location>
</feature>
<proteinExistence type="predicted"/>
<sequence length="164" mass="16453">MADALEGWTDFNVAMVGATAALAGLLIVAMSVNISTIMTSPTLPARAASSIAALVLAIVAGALGLVPAQPEVAYGVEVLVAAALAAVFQVHAMRVIAREDRISAADRFGKSVIGVIPLAAFLIGGMLIIAGPVAAGLVAVAMGSLLAVIAAILIAWVMLVEVLR</sequence>